<dbReference type="PANTHER" id="PTHR38592">
    <property type="entry name" value="BLL4819 PROTEIN"/>
    <property type="match status" value="1"/>
</dbReference>
<feature type="transmembrane region" description="Helical" evidence="1">
    <location>
        <begin position="94"/>
        <end position="114"/>
    </location>
</feature>
<dbReference type="PATRIC" id="fig|1094563.3.peg.671"/>
<accession>J0Q410</accession>
<comment type="caution">
    <text evidence="2">The sequence shown here is derived from an EMBL/GenBank/DDBJ whole genome shotgun (WGS) entry which is preliminary data.</text>
</comment>
<sequence length="380" mass="43710">MGYQGILNHNTHPFHRDTRIDVFRSLALLTIFINHIPGTLYETITHRNFGFSDSAEVFVLLSGVSLGLSFHARLYQQPFRVIVRKLWHRAFQLYGAYLFTTFVTLSLFLAGFLLWRTEKLLSMNNVGLFVTQPLVAFLSTLSFGHQLGYNNILPLYIVLMLFAPFALYWGCKRKGLLLLGSFMLYLLCGFYEIAPPSYPLKGKWFLNPLSWQLLFVIGLVSTLSLKQGKKIAFQPFWFVLSTAYLLLSLLWVRFNWWGVLGWLQWSSPLLDFNKTFLSLPRLLHVVALAMFILCLPRLHKWLHVSPHHPLAILGKHSLPVFVTGTVFAMFGQILKTVMTGTVFSDSLLIMSGIAMQLGVAYYYEKRQLFCRLSSRKPIRL</sequence>
<dbReference type="AlphaFoldDB" id="J0Q410"/>
<feature type="transmembrane region" description="Helical" evidence="1">
    <location>
        <begin position="151"/>
        <end position="169"/>
    </location>
</feature>
<dbReference type="RefSeq" id="WP_006923451.1">
    <property type="nucleotide sequence ID" value="NZ_JH725023.1"/>
</dbReference>
<reference evidence="2 3" key="1">
    <citation type="submission" date="2012-03" db="EMBL/GenBank/DDBJ databases">
        <title>The Genome Sequence of Bartonella washoensis Sb944nv.</title>
        <authorList>
            <consortium name="The Broad Institute Genome Sequencing Platform"/>
            <consortium name="The Broad Institute Genome Sequencing Center for Infectious Disease"/>
            <person name="Feldgarden M."/>
            <person name="Kirby J."/>
            <person name="Kosoy M."/>
            <person name="Birtles R."/>
            <person name="Probert W.S."/>
            <person name="Chiaraviglio L."/>
            <person name="Young S.K."/>
            <person name="Zeng Q."/>
            <person name="Gargeya S."/>
            <person name="Fitzgerald M."/>
            <person name="Haas B."/>
            <person name="Abouelleil A."/>
            <person name="Alvarado L."/>
            <person name="Arachchi H.M."/>
            <person name="Berlin A."/>
            <person name="Chapman S.B."/>
            <person name="Gearin G."/>
            <person name="Goldberg J."/>
            <person name="Griggs A."/>
            <person name="Gujja S."/>
            <person name="Hansen M."/>
            <person name="Heiman D."/>
            <person name="Howarth C."/>
            <person name="Larimer J."/>
            <person name="Lui A."/>
            <person name="MacDonald P.J.P."/>
            <person name="McCowen C."/>
            <person name="Montmayeur A."/>
            <person name="Murphy C."/>
            <person name="Neiman D."/>
            <person name="Pearson M."/>
            <person name="Priest M."/>
            <person name="Roberts A."/>
            <person name="Saif S."/>
            <person name="Shea T."/>
            <person name="Sisk P."/>
            <person name="Stolte C."/>
            <person name="Sykes S."/>
            <person name="Wortman J."/>
            <person name="Nusbaum C."/>
            <person name="Birren B."/>
        </authorList>
    </citation>
    <scope>NUCLEOTIDE SEQUENCE [LARGE SCALE GENOMIC DNA]</scope>
    <source>
        <strain evidence="2 3">Sb944nv</strain>
    </source>
</reference>
<feature type="transmembrane region" description="Helical" evidence="1">
    <location>
        <begin position="205"/>
        <end position="225"/>
    </location>
</feature>
<dbReference type="HOGENOM" id="CLU_041000_1_0_5"/>
<keyword evidence="3" id="KW-1185">Reference proteome</keyword>
<dbReference type="EMBL" id="AILU01000020">
    <property type="protein sequence ID" value="EJF79851.1"/>
    <property type="molecule type" value="Genomic_DNA"/>
</dbReference>
<name>J0Q410_9HYPH</name>
<keyword evidence="1" id="KW-0472">Membrane</keyword>
<evidence type="ECO:0000256" key="1">
    <source>
        <dbReference type="SAM" id="Phobius"/>
    </source>
</evidence>
<dbReference type="PANTHER" id="PTHR38592:SF3">
    <property type="entry name" value="BLL4819 PROTEIN"/>
    <property type="match status" value="1"/>
</dbReference>
<dbReference type="Proteomes" id="UP000008947">
    <property type="component" value="Unassembled WGS sequence"/>
</dbReference>
<evidence type="ECO:0000313" key="3">
    <source>
        <dbReference type="Proteomes" id="UP000008947"/>
    </source>
</evidence>
<keyword evidence="1" id="KW-0812">Transmembrane</keyword>
<organism evidence="2 3">
    <name type="scientific">Candidatus Bartonella washoeensis Sb944nv</name>
    <dbReference type="NCBI Taxonomy" id="1094563"/>
    <lineage>
        <taxon>Bacteria</taxon>
        <taxon>Pseudomonadati</taxon>
        <taxon>Pseudomonadota</taxon>
        <taxon>Alphaproteobacteria</taxon>
        <taxon>Hyphomicrobiales</taxon>
        <taxon>Bartonellaceae</taxon>
        <taxon>Bartonella</taxon>
    </lineage>
</organism>
<feature type="transmembrane region" description="Helical" evidence="1">
    <location>
        <begin position="346"/>
        <end position="363"/>
    </location>
</feature>
<evidence type="ECO:0000313" key="2">
    <source>
        <dbReference type="EMBL" id="EJF79851.1"/>
    </source>
</evidence>
<keyword evidence="1" id="KW-1133">Transmembrane helix</keyword>
<feature type="transmembrane region" description="Helical" evidence="1">
    <location>
        <begin position="237"/>
        <end position="256"/>
    </location>
</feature>
<proteinExistence type="predicted"/>
<feature type="transmembrane region" description="Helical" evidence="1">
    <location>
        <begin position="316"/>
        <end position="334"/>
    </location>
</feature>
<gene>
    <name evidence="2" type="ORF">MCQ_00583</name>
</gene>
<dbReference type="Pfam" id="PF10129">
    <property type="entry name" value="OpgC_C"/>
    <property type="match status" value="1"/>
</dbReference>
<dbReference type="InterPro" id="IPR014550">
    <property type="entry name" value="UCP028704_OpgC"/>
</dbReference>
<feature type="transmembrane region" description="Helical" evidence="1">
    <location>
        <begin position="57"/>
        <end position="74"/>
    </location>
</feature>
<dbReference type="PIRSF" id="PIRSF028704">
    <property type="entry name" value="UPC028704"/>
    <property type="match status" value="1"/>
</dbReference>
<feature type="transmembrane region" description="Helical" evidence="1">
    <location>
        <begin position="276"/>
        <end position="295"/>
    </location>
</feature>
<protein>
    <recommendedName>
        <fullName evidence="4">OpgC protein</fullName>
    </recommendedName>
</protein>
<feature type="transmembrane region" description="Helical" evidence="1">
    <location>
        <begin position="176"/>
        <end position="193"/>
    </location>
</feature>
<dbReference type="eggNOG" id="COG4645">
    <property type="taxonomic scope" value="Bacteria"/>
</dbReference>
<evidence type="ECO:0008006" key="4">
    <source>
        <dbReference type="Google" id="ProtNLM"/>
    </source>
</evidence>